<dbReference type="OrthoDB" id="5337472at2"/>
<feature type="transmembrane region" description="Helical" evidence="1">
    <location>
        <begin position="295"/>
        <end position="315"/>
    </location>
</feature>
<dbReference type="Proteomes" id="UP000092884">
    <property type="component" value="Chromosome"/>
</dbReference>
<keyword evidence="3" id="KW-1185">Reference proteome</keyword>
<feature type="transmembrane region" description="Helical" evidence="1">
    <location>
        <begin position="640"/>
        <end position="658"/>
    </location>
</feature>
<name>A0A1B1U606_9HELI</name>
<evidence type="ECO:0000256" key="1">
    <source>
        <dbReference type="SAM" id="Phobius"/>
    </source>
</evidence>
<gene>
    <name evidence="2" type="ORF">BBW65_05170</name>
</gene>
<keyword evidence="1" id="KW-0472">Membrane</keyword>
<feature type="transmembrane region" description="Helical" evidence="1">
    <location>
        <begin position="609"/>
        <end position="628"/>
    </location>
</feature>
<dbReference type="STRING" id="222136.BBW65_05170"/>
<evidence type="ECO:0008006" key="4">
    <source>
        <dbReference type="Google" id="ProtNLM"/>
    </source>
</evidence>
<dbReference type="KEGG" id="het:BBW65_05170"/>
<evidence type="ECO:0000313" key="2">
    <source>
        <dbReference type="EMBL" id="ANV98227.1"/>
    </source>
</evidence>
<feature type="transmembrane region" description="Helical" evidence="1">
    <location>
        <begin position="556"/>
        <end position="577"/>
    </location>
</feature>
<sequence length="688" mass="78981">MKKTINFLILLCVALCFAVLWGDKISPKQISLEVLDLFPKTQERKLVDLYRKFNDAKYIFVSQDVAQEEFDAFLSRVQKLPNVEKIIKEGNPALEEYIKQHYFYMGDFVPRQMESEEMVRKFENDLGLEINPLDPLGFVRIDNTKKELKVGAVPFVLVVMQDSDAKEVKRLYDAFVPLAEEYHITHYFAPLFMETENPQLILKEVNLLMGVVGLCFVVLYFVMLRMPLLTLNMIVTLIVSNAFAMGVLLLVYPQVSIMALSFGMGISNICVDYLLHHHFLRFYCVGKVRFNLPVFYGFITTMSGFVVCLFVPFPLLNQLSLYAIVNLAIAYLCFGFLYQWIGFGEPKYYGILRRMGFNKIPTFVFVGLALLLGGYGVFHLQTEMDLSKLDYQNPQMNAQKAYFLDFDSNHKDFIVSAHSIDELITRAREIKHLIPNAHIPLALMPTQSEIKKRIRFLKSVSYRRFQKQYKRALYEIRKQMPDLYMLLANSYASIPPYMQQPNLQTLVGLGFNIIKENGNYYYQGKVESENLVRLEYIDGVYVAQLPDLIARITSGIYAPMVSILGLAFLAMLVILLIATRNRFFDALSFVIFPFACVMFYLSLNGVINIMHLFALLILVVVSVDYGVYHIQEGDSLETRHAILFSVLTTLSSFGVFMFSDTRALYSFGQVIFVGMLCVIGLILLQQKV</sequence>
<feature type="transmembrane region" description="Helical" evidence="1">
    <location>
        <begin position="584"/>
        <end position="603"/>
    </location>
</feature>
<dbReference type="RefSeq" id="WP_066340648.1">
    <property type="nucleotide sequence ID" value="NZ_CP016503.1"/>
</dbReference>
<feature type="transmembrane region" description="Helical" evidence="1">
    <location>
        <begin position="205"/>
        <end position="224"/>
    </location>
</feature>
<feature type="transmembrane region" description="Helical" evidence="1">
    <location>
        <begin position="321"/>
        <end position="341"/>
    </location>
</feature>
<organism evidence="2 3">
    <name type="scientific">Helicobacter enhydrae</name>
    <dbReference type="NCBI Taxonomy" id="222136"/>
    <lineage>
        <taxon>Bacteria</taxon>
        <taxon>Pseudomonadati</taxon>
        <taxon>Campylobacterota</taxon>
        <taxon>Epsilonproteobacteria</taxon>
        <taxon>Campylobacterales</taxon>
        <taxon>Helicobacteraceae</taxon>
        <taxon>Helicobacter</taxon>
    </lineage>
</organism>
<evidence type="ECO:0000313" key="3">
    <source>
        <dbReference type="Proteomes" id="UP000092884"/>
    </source>
</evidence>
<keyword evidence="1" id="KW-1133">Transmembrane helix</keyword>
<keyword evidence="1" id="KW-0812">Transmembrane</keyword>
<dbReference type="EMBL" id="CP016503">
    <property type="protein sequence ID" value="ANV98227.1"/>
    <property type="molecule type" value="Genomic_DNA"/>
</dbReference>
<dbReference type="AlphaFoldDB" id="A0A1B1U606"/>
<dbReference type="SUPFAM" id="SSF82866">
    <property type="entry name" value="Multidrug efflux transporter AcrB transmembrane domain"/>
    <property type="match status" value="2"/>
</dbReference>
<feature type="transmembrane region" description="Helical" evidence="1">
    <location>
        <begin position="664"/>
        <end position="684"/>
    </location>
</feature>
<protein>
    <recommendedName>
        <fullName evidence="4">Membrane transport protein MMPL domain-containing protein</fullName>
    </recommendedName>
</protein>
<accession>A0A1B1U606</accession>
<proteinExistence type="predicted"/>
<feature type="transmembrane region" description="Helical" evidence="1">
    <location>
        <begin position="362"/>
        <end position="380"/>
    </location>
</feature>
<feature type="transmembrane region" description="Helical" evidence="1">
    <location>
        <begin position="231"/>
        <end position="251"/>
    </location>
</feature>
<reference evidence="3" key="1">
    <citation type="submission" date="2016-07" db="EMBL/GenBank/DDBJ databases">
        <authorList>
            <person name="Florea S."/>
            <person name="Webb J.S."/>
            <person name="Jaromczyk J."/>
            <person name="Schardl C.L."/>
        </authorList>
    </citation>
    <scope>NUCLEOTIDE SEQUENCE [LARGE SCALE GENOMIC DNA]</scope>
    <source>
        <strain evidence="3">MIT 01-6242</strain>
    </source>
</reference>
<feature type="transmembrane region" description="Helical" evidence="1">
    <location>
        <begin position="257"/>
        <end position="275"/>
    </location>
</feature>